<dbReference type="PANTHER" id="PTHR31232">
    <property type="match status" value="1"/>
</dbReference>
<sequence length="131" mass="15250">MSLFFRLDSLLLPSFITTCEALNITPPKVHITITNDLKTAMPVTIHCSSHTDDFGVHSVVNLADIQFDFQPIPLLSKDVNCSMEWGGQIHHYFVVYINKRDKDRGNICCSWFLRERYLLNYHKKINMDIYI</sequence>
<evidence type="ECO:0000256" key="6">
    <source>
        <dbReference type="RuleBase" id="RU367044"/>
    </source>
</evidence>
<dbReference type="GO" id="GO:0005576">
    <property type="term" value="C:extracellular region"/>
    <property type="evidence" value="ECO:0007669"/>
    <property type="project" value="UniProtKB-SubCell"/>
</dbReference>
<comment type="similarity">
    <text evidence="2 6">Belongs to the plant self-incompatibility (S1) protein family.</text>
</comment>
<accession>A0AAN7FNZ8</accession>
<reference evidence="7 8" key="1">
    <citation type="journal article" date="2023" name="G3 (Bethesda)">
        <title>A haplotype-resolved chromosome-scale genome for Quercus rubra L. provides insights into the genetics of adaptive traits for red oak species.</title>
        <authorList>
            <person name="Kapoor B."/>
            <person name="Jenkins J."/>
            <person name="Schmutz J."/>
            <person name="Zhebentyayeva T."/>
            <person name="Kuelheim C."/>
            <person name="Coggeshall M."/>
            <person name="Heim C."/>
            <person name="Lasky J.R."/>
            <person name="Leites L."/>
            <person name="Islam-Faridi N."/>
            <person name="Romero-Severson J."/>
            <person name="DeLeo V.L."/>
            <person name="Lucas S.M."/>
            <person name="Lazic D."/>
            <person name="Gailing O."/>
            <person name="Carlson J."/>
            <person name="Staton M."/>
        </authorList>
    </citation>
    <scope>NUCLEOTIDE SEQUENCE [LARGE SCALE GENOMIC DNA]</scope>
    <source>
        <strain evidence="7">Pseudo-F2</strain>
    </source>
</reference>
<dbReference type="AlphaFoldDB" id="A0AAN7FNZ8"/>
<dbReference type="GO" id="GO:0060320">
    <property type="term" value="P:rejection of self pollen"/>
    <property type="evidence" value="ECO:0007669"/>
    <property type="project" value="UniProtKB-KW"/>
</dbReference>
<comment type="subcellular location">
    <subcellularLocation>
        <location evidence="1 6">Secreted</location>
    </subcellularLocation>
</comment>
<keyword evidence="5 6" id="KW-0732">Signal</keyword>
<dbReference type="EMBL" id="JAXUIC010000003">
    <property type="protein sequence ID" value="KAK4596417.1"/>
    <property type="molecule type" value="Genomic_DNA"/>
</dbReference>
<gene>
    <name evidence="7" type="ORF">RGQ29_014449</name>
</gene>
<feature type="chain" id="PRO_5042666123" description="S-protein homolog" evidence="6">
    <location>
        <begin position="22"/>
        <end position="131"/>
    </location>
</feature>
<evidence type="ECO:0000256" key="1">
    <source>
        <dbReference type="ARBA" id="ARBA00004613"/>
    </source>
</evidence>
<name>A0AAN7FNZ8_QUERU</name>
<protein>
    <recommendedName>
        <fullName evidence="6">S-protein homolog</fullName>
    </recommendedName>
</protein>
<dbReference type="Proteomes" id="UP001324115">
    <property type="component" value="Unassembled WGS sequence"/>
</dbReference>
<evidence type="ECO:0000313" key="8">
    <source>
        <dbReference type="Proteomes" id="UP001324115"/>
    </source>
</evidence>
<keyword evidence="8" id="KW-1185">Reference proteome</keyword>
<dbReference type="Pfam" id="PF05938">
    <property type="entry name" value="Self-incomp_S1"/>
    <property type="match status" value="1"/>
</dbReference>
<proteinExistence type="inferred from homology"/>
<keyword evidence="3 6" id="KW-0713">Self-incompatibility</keyword>
<evidence type="ECO:0000313" key="7">
    <source>
        <dbReference type="EMBL" id="KAK4596417.1"/>
    </source>
</evidence>
<evidence type="ECO:0000256" key="5">
    <source>
        <dbReference type="ARBA" id="ARBA00022729"/>
    </source>
</evidence>
<dbReference type="InterPro" id="IPR010264">
    <property type="entry name" value="Self-incomp_S1"/>
</dbReference>
<evidence type="ECO:0000256" key="2">
    <source>
        <dbReference type="ARBA" id="ARBA00005581"/>
    </source>
</evidence>
<comment type="caution">
    <text evidence="7">The sequence shown here is derived from an EMBL/GenBank/DDBJ whole genome shotgun (WGS) entry which is preliminary data.</text>
</comment>
<keyword evidence="4 6" id="KW-0964">Secreted</keyword>
<feature type="signal peptide" evidence="6">
    <location>
        <begin position="1"/>
        <end position="21"/>
    </location>
</feature>
<evidence type="ECO:0000256" key="4">
    <source>
        <dbReference type="ARBA" id="ARBA00022525"/>
    </source>
</evidence>
<evidence type="ECO:0000256" key="3">
    <source>
        <dbReference type="ARBA" id="ARBA00022471"/>
    </source>
</evidence>
<organism evidence="7 8">
    <name type="scientific">Quercus rubra</name>
    <name type="common">Northern red oak</name>
    <name type="synonym">Quercus borealis</name>
    <dbReference type="NCBI Taxonomy" id="3512"/>
    <lineage>
        <taxon>Eukaryota</taxon>
        <taxon>Viridiplantae</taxon>
        <taxon>Streptophyta</taxon>
        <taxon>Embryophyta</taxon>
        <taxon>Tracheophyta</taxon>
        <taxon>Spermatophyta</taxon>
        <taxon>Magnoliopsida</taxon>
        <taxon>eudicotyledons</taxon>
        <taxon>Gunneridae</taxon>
        <taxon>Pentapetalae</taxon>
        <taxon>rosids</taxon>
        <taxon>fabids</taxon>
        <taxon>Fagales</taxon>
        <taxon>Fagaceae</taxon>
        <taxon>Quercus</taxon>
    </lineage>
</organism>
<dbReference type="PANTHER" id="PTHR31232:SF149">
    <property type="entry name" value="S-PROTEIN HOMOLOG"/>
    <property type="match status" value="1"/>
</dbReference>